<evidence type="ECO:0000313" key="3">
    <source>
        <dbReference type="Proteomes" id="UP001219518"/>
    </source>
</evidence>
<keyword evidence="2" id="KW-0808">Transferase</keyword>
<dbReference type="PANTHER" id="PTHR34153:SF2">
    <property type="entry name" value="SI:CH211-262H13.3-RELATED"/>
    <property type="match status" value="1"/>
</dbReference>
<comment type="caution">
    <text evidence="2">The sequence shown here is derived from an EMBL/GenBank/DDBJ whole genome shotgun (WGS) entry which is preliminary data.</text>
</comment>
<keyword evidence="3" id="KW-1185">Reference proteome</keyword>
<dbReference type="EMBL" id="JAHWGI010001349">
    <property type="protein sequence ID" value="KAK3928713.1"/>
    <property type="molecule type" value="Genomic_DNA"/>
</dbReference>
<feature type="compositionally biased region" description="Polar residues" evidence="1">
    <location>
        <begin position="297"/>
        <end position="307"/>
    </location>
</feature>
<evidence type="ECO:0000313" key="2">
    <source>
        <dbReference type="EMBL" id="KAK3928713.1"/>
    </source>
</evidence>
<dbReference type="GO" id="GO:0016301">
    <property type="term" value="F:kinase activity"/>
    <property type="evidence" value="ECO:0007669"/>
    <property type="project" value="UniProtKB-KW"/>
</dbReference>
<accession>A0AAE1LQV5</accession>
<dbReference type="AlphaFoldDB" id="A0AAE1LQV5"/>
<feature type="compositionally biased region" description="Basic and acidic residues" evidence="1">
    <location>
        <begin position="129"/>
        <end position="138"/>
    </location>
</feature>
<feature type="compositionally biased region" description="Polar residues" evidence="1">
    <location>
        <begin position="139"/>
        <end position="149"/>
    </location>
</feature>
<dbReference type="PANTHER" id="PTHR34153">
    <property type="entry name" value="SI:CH211-262H13.3-RELATED-RELATED"/>
    <property type="match status" value="1"/>
</dbReference>
<protein>
    <submittedName>
        <fullName evidence="2">Diacylglycerol kinase gamma</fullName>
    </submittedName>
</protein>
<keyword evidence="2" id="KW-0418">Kinase</keyword>
<evidence type="ECO:0000256" key="1">
    <source>
        <dbReference type="SAM" id="MobiDB-lite"/>
    </source>
</evidence>
<gene>
    <name evidence="2" type="ORF">KUF71_016937</name>
</gene>
<proteinExistence type="predicted"/>
<sequence length="524" mass="57867">MVMALQKPDRDWPSYSCRVRHTYEKYNKARAAANKQNDQVDTVVTEPSDLDGRKRKREKNKKYESSSSDESVKVKKRRTKTAALEDVSDEGDDSDEENAKLQETIEQLLKGKASTASGKKSTQSLLKISEGKTSKPSEKANNTDGSNRNPSKKIKTTSVFEVLHKSHPGKARNISTDISSSENLSLNCNAASSSKTVITTNAISEKVLESYLAKEANCSQKSDKITLGNVSATSSVQNTSLIQIDLDHEDEGFMEAINNSTNKLSSDNIGFNKNASRSSETVNSNFENYHEPHPGNQGDSLQNSEESISVVSRTTSPLPNALGVEDLTYTHENDEGCFIEDESSKGPDPSGSKNLQNTKVISRVKMNMLSELSSKVDVVLLNQARLFALLAPEEDFVERPPNLPHTPLKNLDAYHEFEEFLSEPVNADALVSHLKISVMNLSSEKEATAAMLKSIITNNLSRALSWGGGAGKEKFKQSKIMNVMSRVILKLFPKSKLEEAKGKVKRWLETSNQRKPEDEDSNSD</sequence>
<reference evidence="2" key="1">
    <citation type="submission" date="2021-07" db="EMBL/GenBank/DDBJ databases">
        <authorList>
            <person name="Catto M.A."/>
            <person name="Jacobson A."/>
            <person name="Kennedy G."/>
            <person name="Labadie P."/>
            <person name="Hunt B.G."/>
            <person name="Srinivasan R."/>
        </authorList>
    </citation>
    <scope>NUCLEOTIDE SEQUENCE</scope>
    <source>
        <strain evidence="2">PL_HMW_Pooled</strain>
        <tissue evidence="2">Head</tissue>
    </source>
</reference>
<feature type="region of interest" description="Disordered" evidence="1">
    <location>
        <begin position="268"/>
        <end position="307"/>
    </location>
</feature>
<dbReference type="Proteomes" id="UP001219518">
    <property type="component" value="Unassembled WGS sequence"/>
</dbReference>
<feature type="region of interest" description="Disordered" evidence="1">
    <location>
        <begin position="502"/>
        <end position="524"/>
    </location>
</feature>
<feature type="compositionally biased region" description="Polar residues" evidence="1">
    <location>
        <begin position="268"/>
        <end position="287"/>
    </location>
</feature>
<name>A0AAE1LQV5_9NEOP</name>
<feature type="compositionally biased region" description="Basic and acidic residues" evidence="1">
    <location>
        <begin position="502"/>
        <end position="517"/>
    </location>
</feature>
<reference evidence="2" key="2">
    <citation type="journal article" date="2023" name="BMC Genomics">
        <title>Pest status, molecular evolution, and epigenetic factors derived from the genome assembly of Frankliniella fusca, a thysanopteran phytovirus vector.</title>
        <authorList>
            <person name="Catto M.A."/>
            <person name="Labadie P.E."/>
            <person name="Jacobson A.L."/>
            <person name="Kennedy G.G."/>
            <person name="Srinivasan R."/>
            <person name="Hunt B.G."/>
        </authorList>
    </citation>
    <scope>NUCLEOTIDE SEQUENCE</scope>
    <source>
        <strain evidence="2">PL_HMW_Pooled</strain>
    </source>
</reference>
<organism evidence="2 3">
    <name type="scientific">Frankliniella fusca</name>
    <dbReference type="NCBI Taxonomy" id="407009"/>
    <lineage>
        <taxon>Eukaryota</taxon>
        <taxon>Metazoa</taxon>
        <taxon>Ecdysozoa</taxon>
        <taxon>Arthropoda</taxon>
        <taxon>Hexapoda</taxon>
        <taxon>Insecta</taxon>
        <taxon>Pterygota</taxon>
        <taxon>Neoptera</taxon>
        <taxon>Paraneoptera</taxon>
        <taxon>Thysanoptera</taxon>
        <taxon>Terebrantia</taxon>
        <taxon>Thripoidea</taxon>
        <taxon>Thripidae</taxon>
        <taxon>Frankliniella</taxon>
    </lineage>
</organism>
<feature type="compositionally biased region" description="Acidic residues" evidence="1">
    <location>
        <begin position="86"/>
        <end position="96"/>
    </location>
</feature>
<feature type="region of interest" description="Disordered" evidence="1">
    <location>
        <begin position="30"/>
        <end position="155"/>
    </location>
</feature>
<feature type="compositionally biased region" description="Low complexity" evidence="1">
    <location>
        <begin position="110"/>
        <end position="124"/>
    </location>
</feature>